<evidence type="ECO:0000256" key="6">
    <source>
        <dbReference type="ARBA" id="ARBA00023009"/>
    </source>
</evidence>
<keyword evidence="4" id="KW-1242">Viral contractile tail ejection system</keyword>
<keyword evidence="2" id="KW-1162">Viral penetration into host cytoplasm</keyword>
<dbReference type="GO" id="GO:0099000">
    <property type="term" value="P:symbiont genome ejection through host cell envelope, contractile tail mechanism"/>
    <property type="evidence" value="ECO:0007669"/>
    <property type="project" value="UniProtKB-KW"/>
</dbReference>
<comment type="similarity">
    <text evidence="1">Belongs to the myoviridae tail sheath protein family.</text>
</comment>
<keyword evidence="7" id="KW-1160">Virus entry into host cell</keyword>
<protein>
    <submittedName>
        <fullName evidence="10">Tail sheath protein</fullName>
    </submittedName>
</protein>
<organism evidence="10">
    <name type="scientific">Siphoviridae sp. ct0UO21</name>
    <dbReference type="NCBI Taxonomy" id="2825293"/>
    <lineage>
        <taxon>Viruses</taxon>
        <taxon>Duplodnaviria</taxon>
        <taxon>Heunggongvirae</taxon>
        <taxon>Uroviricota</taxon>
        <taxon>Caudoviricetes</taxon>
    </lineage>
</organism>
<dbReference type="Pfam" id="PF04984">
    <property type="entry name" value="Phage_sheath_1"/>
    <property type="match status" value="1"/>
</dbReference>
<dbReference type="InterPro" id="IPR020287">
    <property type="entry name" value="Tail_sheath_C"/>
</dbReference>
<evidence type="ECO:0000256" key="5">
    <source>
        <dbReference type="ARBA" id="ARBA00023003"/>
    </source>
</evidence>
<dbReference type="Pfam" id="PF17482">
    <property type="entry name" value="Phage_sheath_1C"/>
    <property type="match status" value="1"/>
</dbReference>
<evidence type="ECO:0000256" key="2">
    <source>
        <dbReference type="ARBA" id="ARBA00022595"/>
    </source>
</evidence>
<feature type="domain" description="Tail sheath protein subtilisin-like" evidence="8">
    <location>
        <begin position="86"/>
        <end position="226"/>
    </location>
</feature>
<evidence type="ECO:0000256" key="1">
    <source>
        <dbReference type="ARBA" id="ARBA00008005"/>
    </source>
</evidence>
<reference evidence="10" key="1">
    <citation type="journal article" date="2021" name="Proc. Natl. Acad. Sci. U.S.A.">
        <title>A Catalog of Tens of Thousands of Viruses from Human Metagenomes Reveals Hidden Associations with Chronic Diseases.</title>
        <authorList>
            <person name="Tisza M.J."/>
            <person name="Buck C.B."/>
        </authorList>
    </citation>
    <scope>NUCLEOTIDE SEQUENCE</scope>
    <source>
        <strain evidence="10">Ct0UO21</strain>
    </source>
</reference>
<evidence type="ECO:0000259" key="9">
    <source>
        <dbReference type="Pfam" id="PF17482"/>
    </source>
</evidence>
<evidence type="ECO:0000256" key="4">
    <source>
        <dbReference type="ARBA" id="ARBA00022766"/>
    </source>
</evidence>
<dbReference type="Gene3D" id="3.40.50.11790">
    <property type="match status" value="1"/>
</dbReference>
<keyword evidence="5" id="KW-0946">Virion</keyword>
<evidence type="ECO:0000259" key="8">
    <source>
        <dbReference type="Pfam" id="PF04984"/>
    </source>
</evidence>
<evidence type="ECO:0000256" key="7">
    <source>
        <dbReference type="ARBA" id="ARBA00023296"/>
    </source>
</evidence>
<feature type="domain" description="Tail sheath protein C-terminal" evidence="9">
    <location>
        <begin position="235"/>
        <end position="353"/>
    </location>
</feature>
<accession>A0A8S5PBT2</accession>
<evidence type="ECO:0000256" key="3">
    <source>
        <dbReference type="ARBA" id="ARBA00022732"/>
    </source>
</evidence>
<keyword evidence="5" id="KW-1229">Viral tail sheath protein</keyword>
<keyword evidence="6" id="KW-1171">Viral genome ejection through host cell envelope</keyword>
<keyword evidence="3" id="KW-1227">Viral tail protein</keyword>
<dbReference type="Gene3D" id="3.30.1370.220">
    <property type="match status" value="1"/>
</dbReference>
<dbReference type="EMBL" id="BK015390">
    <property type="protein sequence ID" value="DAE04526.1"/>
    <property type="molecule type" value="Genomic_DNA"/>
</dbReference>
<proteinExistence type="inferred from homology"/>
<dbReference type="InterPro" id="IPR035089">
    <property type="entry name" value="Phage_sheath_subtilisin"/>
</dbReference>
<sequence length="358" mass="37753">MAIPTLNITFKQAAKKTAAKLTRGTVAVIVKDTAPALAGTVAEVSTVADIPAALSADNKKYIERALIGGDQKPKRVYVAVMGSDGTYAATLAALAKYNWDWLAADPECSASDAATIATWIATQRGKGAVYKAVLPNKAANDAAIINFAASDITAEGSTVTTAAFCSRIAGLIAGTGIAQSITYYVLPDVTDCERLTADEMSAAVAAGKLILMHDGEKVKIVSGVTSLVPTGGKSDPLQKIKTVEVIDAIRRDITLLVQDGYIGKLPNTYDNKCVLITAIRDYLRTLEAEDVLAEGSTVEIDVAAQRDWLKSAGVDVSDMDDDAVKTANTGTHVFLAVNISIYDVIETINIEITYTMEA</sequence>
<dbReference type="GO" id="GO:0098027">
    <property type="term" value="C:virus tail, sheath"/>
    <property type="evidence" value="ECO:0007669"/>
    <property type="project" value="UniProtKB-KW"/>
</dbReference>
<name>A0A8S5PBT2_9CAUD</name>
<evidence type="ECO:0000313" key="10">
    <source>
        <dbReference type="EMBL" id="DAE04526.1"/>
    </source>
</evidence>